<name>A0A8H3GRX6_9AGAM</name>
<dbReference type="InterPro" id="IPR051678">
    <property type="entry name" value="AGP_Transferase"/>
</dbReference>
<dbReference type="SUPFAM" id="SSF56112">
    <property type="entry name" value="Protein kinase-like (PK-like)"/>
    <property type="match status" value="1"/>
</dbReference>
<dbReference type="InterPro" id="IPR011009">
    <property type="entry name" value="Kinase-like_dom_sf"/>
</dbReference>
<accession>A0A8H3GRX6</accession>
<evidence type="ECO:0000259" key="1">
    <source>
        <dbReference type="Pfam" id="PF01636"/>
    </source>
</evidence>
<dbReference type="PANTHER" id="PTHR21310">
    <property type="entry name" value="AMINOGLYCOSIDE PHOSPHOTRANSFERASE-RELATED-RELATED"/>
    <property type="match status" value="1"/>
</dbReference>
<dbReference type="Gene3D" id="3.90.1200.10">
    <property type="match status" value="1"/>
</dbReference>
<comment type="caution">
    <text evidence="2">The sequence shown here is derived from an EMBL/GenBank/DDBJ whole genome shotgun (WGS) entry which is preliminary data.</text>
</comment>
<dbReference type="Gene3D" id="3.30.200.20">
    <property type="entry name" value="Phosphorylase Kinase, domain 1"/>
    <property type="match status" value="1"/>
</dbReference>
<evidence type="ECO:0000313" key="2">
    <source>
        <dbReference type="EMBL" id="CAE6464820.1"/>
    </source>
</evidence>
<dbReference type="AlphaFoldDB" id="A0A8H3GRX6"/>
<feature type="domain" description="Aminoglycoside phosphotransferase" evidence="1">
    <location>
        <begin position="26"/>
        <end position="271"/>
    </location>
</feature>
<gene>
    <name evidence="2" type="ORF">RDB_LOCUS66945</name>
</gene>
<sequence>MADPDLSTPTGLATYLASTPYASTSIETISGGYAAFVYRVTLKEPLKETGGKTVVVKHSLGYAAQSLTETANAGSSSGGTIKSVERMDFEHEAFELVASNPALSTVVHVPRVHAYDRHTHTLIMSDAAPCQLLSTVLQEADDELIARIGRALGDFMGQFHKWTSLPEQAGARKRFLENKSSWDDVLLRRWRRAIAAVKKYGLEPEWMAKVQQAELEDAQSGGPVICMADFWFDNILVSTTGDLQIVVVDWETVRTSRPELDVALLMTDAWALEHVQKSIPLMREFFKAYKMYMALDETHMAMYAGRDVLSYGVLQSWVQDRDESVKQSIVRLGLDLLEAVHTNNKESLKKNPVLADMYRYLI</sequence>
<evidence type="ECO:0000313" key="3">
    <source>
        <dbReference type="Proteomes" id="UP000663853"/>
    </source>
</evidence>
<proteinExistence type="predicted"/>
<reference evidence="2" key="1">
    <citation type="submission" date="2021-01" db="EMBL/GenBank/DDBJ databases">
        <authorList>
            <person name="Kaushik A."/>
        </authorList>
    </citation>
    <scope>NUCLEOTIDE SEQUENCE</scope>
    <source>
        <strain evidence="2">AG6-10EEA</strain>
    </source>
</reference>
<dbReference type="EMBL" id="CAJMXA010001573">
    <property type="protein sequence ID" value="CAE6464820.1"/>
    <property type="molecule type" value="Genomic_DNA"/>
</dbReference>
<dbReference type="InterPro" id="IPR002575">
    <property type="entry name" value="Aminoglycoside_PTrfase"/>
</dbReference>
<dbReference type="Proteomes" id="UP000663853">
    <property type="component" value="Unassembled WGS sequence"/>
</dbReference>
<organism evidence="2 3">
    <name type="scientific">Rhizoctonia solani</name>
    <dbReference type="NCBI Taxonomy" id="456999"/>
    <lineage>
        <taxon>Eukaryota</taxon>
        <taxon>Fungi</taxon>
        <taxon>Dikarya</taxon>
        <taxon>Basidiomycota</taxon>
        <taxon>Agaricomycotina</taxon>
        <taxon>Agaricomycetes</taxon>
        <taxon>Cantharellales</taxon>
        <taxon>Ceratobasidiaceae</taxon>
        <taxon>Rhizoctonia</taxon>
    </lineage>
</organism>
<protein>
    <recommendedName>
        <fullName evidence="1">Aminoglycoside phosphotransferase domain-containing protein</fullName>
    </recommendedName>
</protein>
<dbReference type="Pfam" id="PF01636">
    <property type="entry name" value="APH"/>
    <property type="match status" value="1"/>
</dbReference>